<organism evidence="2 3">
    <name type="scientific">Thalassomonas viridans</name>
    <dbReference type="NCBI Taxonomy" id="137584"/>
    <lineage>
        <taxon>Bacteria</taxon>
        <taxon>Pseudomonadati</taxon>
        <taxon>Pseudomonadota</taxon>
        <taxon>Gammaproteobacteria</taxon>
        <taxon>Alteromonadales</taxon>
        <taxon>Colwelliaceae</taxon>
        <taxon>Thalassomonas</taxon>
    </lineage>
</organism>
<evidence type="ECO:0000313" key="2">
    <source>
        <dbReference type="EMBL" id="WDE07179.1"/>
    </source>
</evidence>
<dbReference type="RefSeq" id="WP_044842575.1">
    <property type="nucleotide sequence ID" value="NZ_CP059733.1"/>
</dbReference>
<keyword evidence="1" id="KW-0732">Signal</keyword>
<reference evidence="2 3" key="2">
    <citation type="journal article" date="2022" name="Mar. Drugs">
        <title>Bioassay-Guided Fractionation Leads to the Detection of Cholic Acid Generated by the Rare Thalassomonas sp.</title>
        <authorList>
            <person name="Pheiffer F."/>
            <person name="Schneider Y.K."/>
            <person name="Hansen E.H."/>
            <person name="Andersen J.H."/>
            <person name="Isaksson J."/>
            <person name="Busche T."/>
            <person name="R C."/>
            <person name="Kalinowski J."/>
            <person name="Zyl L.V."/>
            <person name="Trindade M."/>
        </authorList>
    </citation>
    <scope>NUCLEOTIDE SEQUENCE [LARGE SCALE GENOMIC DNA]</scope>
    <source>
        <strain evidence="2 3">XOM25</strain>
    </source>
</reference>
<sequence length="67" mass="7413">MFKKLALILSAGCLAFSMSAQADDLYFYACTYGSHTQTGYIAGEYRNQARMECRALGGSYADHRVAF</sequence>
<accession>A0AAE9Z6T7</accession>
<proteinExistence type="predicted"/>
<gene>
    <name evidence="2" type="ORF">SG34_009950</name>
</gene>
<feature type="chain" id="PRO_5042266910" evidence="1">
    <location>
        <begin position="23"/>
        <end position="67"/>
    </location>
</feature>
<name>A0AAE9Z6T7_9GAMM</name>
<keyword evidence="3" id="KW-1185">Reference proteome</keyword>
<dbReference type="AlphaFoldDB" id="A0AAE9Z6T7"/>
<evidence type="ECO:0000313" key="3">
    <source>
        <dbReference type="Proteomes" id="UP000032352"/>
    </source>
</evidence>
<feature type="signal peptide" evidence="1">
    <location>
        <begin position="1"/>
        <end position="22"/>
    </location>
</feature>
<dbReference type="KEGG" id="tvd:SG34_009950"/>
<evidence type="ECO:0000256" key="1">
    <source>
        <dbReference type="SAM" id="SignalP"/>
    </source>
</evidence>
<protein>
    <submittedName>
        <fullName evidence="2">Uncharacterized protein</fullName>
    </submittedName>
</protein>
<dbReference type="EMBL" id="CP059733">
    <property type="protein sequence ID" value="WDE07179.1"/>
    <property type="molecule type" value="Genomic_DNA"/>
</dbReference>
<dbReference type="Proteomes" id="UP000032352">
    <property type="component" value="Chromosome"/>
</dbReference>
<reference evidence="2 3" key="1">
    <citation type="journal article" date="2015" name="Genome Announc.">
        <title>Draft Genome Sequences of Marine Isolates of Thalassomonas viridans and Thalassomonas actiniarum.</title>
        <authorList>
            <person name="Olonade I."/>
            <person name="van Zyl L.J."/>
            <person name="Trindade M."/>
        </authorList>
    </citation>
    <scope>NUCLEOTIDE SEQUENCE [LARGE SCALE GENOMIC DNA]</scope>
    <source>
        <strain evidence="2 3">XOM25</strain>
    </source>
</reference>